<evidence type="ECO:0000313" key="1">
    <source>
        <dbReference type="EMBL" id="KAF2544215.1"/>
    </source>
</evidence>
<sequence length="501" mass="57662">MSSYVCRLVSDETKKACWLVTALPEGLKLQQYKIKENRSELSVPLKKSTSLLERAPKGAKAPGTLECINTWGLRVLQAHKRLISLEEYGFEKLLRPEGGSEVHQWLSQVDSDYTDSTTKYSPEVAENLTRISEATDGPSYVLAQVKVKFFLFWFSSVRKKIQKIQNGSVERSSNFRYYRKKVMKLLSVEMSCFLATEEEKSEIKGDLLDLLAFRFESGLMVCPNDGTHLVYVGIAEEEVRSSFDFRSEVEIEEEISLKVFYNHNGTRDKLKWLQDEEWYVGTDIQYNMEAIQKLFTVKLRLVGINYLEKMDETQAQIRVKRPRMVWYHLMAKKVSHSGESGGNKCRECKEVSKVIHFKIVELLSIGMLHKLRSLTEQSSDISEAQLQVKLIVYQEIQSAVTAHVSSWVLDVMQSWMMIEQVECSRIESRASGEAGYDSAYFSALIQEGFFDSSFSAHEENQRSTRESSLQEKKKEIAIIETGSWCLGQNRGRRLCGCWFRF</sequence>
<reference evidence="1" key="1">
    <citation type="submission" date="2019-12" db="EMBL/GenBank/DDBJ databases">
        <title>Genome sequencing and annotation of Brassica cretica.</title>
        <authorList>
            <person name="Studholme D.J."/>
            <person name="Sarris P.F."/>
        </authorList>
    </citation>
    <scope>NUCLEOTIDE SEQUENCE</scope>
    <source>
        <strain evidence="1">PFS-001/15</strain>
        <tissue evidence="1">Leaf</tissue>
    </source>
</reference>
<gene>
    <name evidence="1" type="ORF">F2Q68_00032917</name>
</gene>
<comment type="caution">
    <text evidence="1">The sequence shown here is derived from an EMBL/GenBank/DDBJ whole genome shotgun (WGS) entry which is preliminary data.</text>
</comment>
<protein>
    <submittedName>
        <fullName evidence="1">Uncharacterized protein</fullName>
    </submittedName>
</protein>
<dbReference type="Proteomes" id="UP000712281">
    <property type="component" value="Unassembled WGS sequence"/>
</dbReference>
<evidence type="ECO:0000313" key="2">
    <source>
        <dbReference type="Proteomes" id="UP000712281"/>
    </source>
</evidence>
<dbReference type="EMBL" id="QGKW02002005">
    <property type="protein sequence ID" value="KAF2544215.1"/>
    <property type="molecule type" value="Genomic_DNA"/>
</dbReference>
<proteinExistence type="predicted"/>
<organism evidence="1 2">
    <name type="scientific">Brassica cretica</name>
    <name type="common">Mustard</name>
    <dbReference type="NCBI Taxonomy" id="69181"/>
    <lineage>
        <taxon>Eukaryota</taxon>
        <taxon>Viridiplantae</taxon>
        <taxon>Streptophyta</taxon>
        <taxon>Embryophyta</taxon>
        <taxon>Tracheophyta</taxon>
        <taxon>Spermatophyta</taxon>
        <taxon>Magnoliopsida</taxon>
        <taxon>eudicotyledons</taxon>
        <taxon>Gunneridae</taxon>
        <taxon>Pentapetalae</taxon>
        <taxon>rosids</taxon>
        <taxon>malvids</taxon>
        <taxon>Brassicales</taxon>
        <taxon>Brassicaceae</taxon>
        <taxon>Brassiceae</taxon>
        <taxon>Brassica</taxon>
    </lineage>
</organism>
<accession>A0A8S9GDK8</accession>
<dbReference type="AlphaFoldDB" id="A0A8S9GDK8"/>
<name>A0A8S9GDK8_BRACR</name>